<organism evidence="1 2">
    <name type="scientific">Acrocarpospora phusangensis</name>
    <dbReference type="NCBI Taxonomy" id="1070424"/>
    <lineage>
        <taxon>Bacteria</taxon>
        <taxon>Bacillati</taxon>
        <taxon>Actinomycetota</taxon>
        <taxon>Actinomycetes</taxon>
        <taxon>Streptosporangiales</taxon>
        <taxon>Streptosporangiaceae</taxon>
        <taxon>Acrocarpospora</taxon>
    </lineage>
</organism>
<dbReference type="AlphaFoldDB" id="A0A919QI47"/>
<name>A0A919QI47_9ACTN</name>
<evidence type="ECO:0000313" key="2">
    <source>
        <dbReference type="Proteomes" id="UP000640052"/>
    </source>
</evidence>
<evidence type="ECO:0008006" key="3">
    <source>
        <dbReference type="Google" id="ProtNLM"/>
    </source>
</evidence>
<dbReference type="Proteomes" id="UP000640052">
    <property type="component" value="Unassembled WGS sequence"/>
</dbReference>
<protein>
    <recommendedName>
        <fullName evidence="3">MalT-like TPR region domain-containing protein</fullName>
    </recommendedName>
</protein>
<keyword evidence="2" id="KW-1185">Reference proteome</keyword>
<dbReference type="EMBL" id="BOOA01000081">
    <property type="protein sequence ID" value="GIH28434.1"/>
    <property type="molecule type" value="Genomic_DNA"/>
</dbReference>
<dbReference type="Gene3D" id="1.25.40.10">
    <property type="entry name" value="Tetratricopeptide repeat domain"/>
    <property type="match status" value="1"/>
</dbReference>
<dbReference type="SUPFAM" id="SSF48452">
    <property type="entry name" value="TPR-like"/>
    <property type="match status" value="1"/>
</dbReference>
<dbReference type="InterPro" id="IPR011990">
    <property type="entry name" value="TPR-like_helical_dom_sf"/>
</dbReference>
<evidence type="ECO:0000313" key="1">
    <source>
        <dbReference type="EMBL" id="GIH28434.1"/>
    </source>
</evidence>
<reference evidence="1" key="1">
    <citation type="submission" date="2021-01" db="EMBL/GenBank/DDBJ databases">
        <title>Whole genome shotgun sequence of Acrocarpospora phusangensis NBRC 108782.</title>
        <authorList>
            <person name="Komaki H."/>
            <person name="Tamura T."/>
        </authorList>
    </citation>
    <scope>NUCLEOTIDE SEQUENCE</scope>
    <source>
        <strain evidence="1">NBRC 108782</strain>
    </source>
</reference>
<gene>
    <name evidence="1" type="ORF">Aph01nite_67440</name>
</gene>
<proteinExistence type="predicted"/>
<sequence length="167" mass="18943">MLTAQQDFFEAETLLQDCLKVCNERGELWLRSYARWILSIVQLNTNRTEDAVVSAREALRIKRHFHDVPGVLLVLETIARLSVAEGRVEQAAYLLGASEMNWKTFGLPQMGSPFLSQEYETSVKECVKVLGRERYRELHAEGAKLSLEDTIATALDEMELPEESPEG</sequence>
<accession>A0A919QI47</accession>
<comment type="caution">
    <text evidence="1">The sequence shown here is derived from an EMBL/GenBank/DDBJ whole genome shotgun (WGS) entry which is preliminary data.</text>
</comment>